<dbReference type="SUPFAM" id="SSF47473">
    <property type="entry name" value="EF-hand"/>
    <property type="match status" value="1"/>
</dbReference>
<feature type="transmembrane region" description="Helical" evidence="6">
    <location>
        <begin position="267"/>
        <end position="293"/>
    </location>
</feature>
<keyword evidence="4 6" id="KW-0472">Membrane</keyword>
<evidence type="ECO:0000313" key="9">
    <source>
        <dbReference type="Proteomes" id="UP001178507"/>
    </source>
</evidence>
<keyword evidence="9" id="KW-1185">Reference proteome</keyword>
<organism evidence="8 9">
    <name type="scientific">Effrenium voratum</name>
    <dbReference type="NCBI Taxonomy" id="2562239"/>
    <lineage>
        <taxon>Eukaryota</taxon>
        <taxon>Sar</taxon>
        <taxon>Alveolata</taxon>
        <taxon>Dinophyceae</taxon>
        <taxon>Suessiales</taxon>
        <taxon>Symbiodiniaceae</taxon>
        <taxon>Effrenium</taxon>
    </lineage>
</organism>
<evidence type="ECO:0000256" key="3">
    <source>
        <dbReference type="ARBA" id="ARBA00022989"/>
    </source>
</evidence>
<comment type="subcellular location">
    <subcellularLocation>
        <location evidence="1">Membrane</location>
        <topology evidence="1">Multi-pass membrane protein</topology>
    </subcellularLocation>
</comment>
<feature type="compositionally biased region" description="Low complexity" evidence="5">
    <location>
        <begin position="99"/>
        <end position="109"/>
    </location>
</feature>
<dbReference type="PANTHER" id="PTHR46726:SF1">
    <property type="entry name" value="TWO-PORE CALCIUM CHANNEL 3"/>
    <property type="match status" value="1"/>
</dbReference>
<comment type="caution">
    <text evidence="8">The sequence shown here is derived from an EMBL/GenBank/DDBJ whole genome shotgun (WGS) entry which is preliminary data.</text>
</comment>
<dbReference type="SUPFAM" id="SSF81324">
    <property type="entry name" value="Voltage-gated potassium channels"/>
    <property type="match status" value="1"/>
</dbReference>
<dbReference type="Gene3D" id="1.10.238.10">
    <property type="entry name" value="EF-hand"/>
    <property type="match status" value="1"/>
</dbReference>
<feature type="transmembrane region" description="Helical" evidence="6">
    <location>
        <begin position="173"/>
        <end position="194"/>
    </location>
</feature>
<keyword evidence="3 6" id="KW-1133">Transmembrane helix</keyword>
<feature type="region of interest" description="Disordered" evidence="5">
    <location>
        <begin position="86"/>
        <end position="109"/>
    </location>
</feature>
<dbReference type="Gene3D" id="1.20.120.350">
    <property type="entry name" value="Voltage-gated potassium channels. Chain C"/>
    <property type="match status" value="1"/>
</dbReference>
<dbReference type="Pfam" id="PF00520">
    <property type="entry name" value="Ion_trans"/>
    <property type="match status" value="1"/>
</dbReference>
<dbReference type="GO" id="GO:0005216">
    <property type="term" value="F:monoatomic ion channel activity"/>
    <property type="evidence" value="ECO:0007669"/>
    <property type="project" value="InterPro"/>
</dbReference>
<dbReference type="PANTHER" id="PTHR46726">
    <property type="entry name" value="TWO PORE CHANNEL 3"/>
    <property type="match status" value="1"/>
</dbReference>
<dbReference type="InterPro" id="IPR011992">
    <property type="entry name" value="EF-hand-dom_pair"/>
</dbReference>
<sequence length="564" mass="63006">MPKPTVWAARIERLLEVVEEEQRALVQLASHHHEELGRSLQRTFSRIEDLELVKSRGNPASLVLGAHEDVPLAPLAGPLAELPEWVEPDDQEDRPVSKTAVSTRTTTTSAQNTGDLLGLDGGGFADRGKTFTDMLAGMLVLLNSLVMLVELELEGRALGAQLGVDSGPQLKDVAPIFRTLDAVFVFVFLLELVVRMCIERKRFVYDAANWFDTILVVAGLADMFVGLPVSDTEDKQSIVMLRMVRALKSLRAIRLVRTFRFFRGLRMLVKACYCFLPSLAWSMVLLLVFMWMATLVLGNLLQDFILDATRNLDDRLWIWNRYGTAYRAMYTLYEITFAGNWPTNVRPVLEKVSHAYVFIYLLYVTIIVFAAIRVISAVFLKDTLEAARNDDESLVVERLKNKAKYVRKLQDLFCILGGSEDGMITEERLAEILLNPKAIAYFQTLDVDVTESAALFSLLDNGDGEITLEEFIDGILRCKGPARAIDQVVPWQSRVHGSCGGCTLFFGADGVLHLILANSFNSFTSIYLLIIGGMQISQFHLSITEFGACVTGTAYRWGTLVRAS</sequence>
<dbReference type="InterPro" id="IPR027359">
    <property type="entry name" value="Volt_channel_dom_sf"/>
</dbReference>
<dbReference type="Proteomes" id="UP001178507">
    <property type="component" value="Unassembled WGS sequence"/>
</dbReference>
<reference evidence="8" key="1">
    <citation type="submission" date="2023-08" db="EMBL/GenBank/DDBJ databases">
        <authorList>
            <person name="Chen Y."/>
            <person name="Shah S."/>
            <person name="Dougan E. K."/>
            <person name="Thang M."/>
            <person name="Chan C."/>
        </authorList>
    </citation>
    <scope>NUCLEOTIDE SEQUENCE</scope>
</reference>
<gene>
    <name evidence="8" type="ORF">EVOR1521_LOCUS22798</name>
</gene>
<dbReference type="InterPro" id="IPR005821">
    <property type="entry name" value="Ion_trans_dom"/>
</dbReference>
<evidence type="ECO:0000259" key="7">
    <source>
        <dbReference type="Pfam" id="PF00520"/>
    </source>
</evidence>
<evidence type="ECO:0000256" key="5">
    <source>
        <dbReference type="SAM" id="MobiDB-lite"/>
    </source>
</evidence>
<feature type="transmembrane region" description="Helical" evidence="6">
    <location>
        <begin position="357"/>
        <end position="380"/>
    </location>
</feature>
<feature type="domain" description="Ion transport" evidence="7">
    <location>
        <begin position="131"/>
        <end position="374"/>
    </location>
</feature>
<evidence type="ECO:0000256" key="1">
    <source>
        <dbReference type="ARBA" id="ARBA00004141"/>
    </source>
</evidence>
<evidence type="ECO:0000256" key="2">
    <source>
        <dbReference type="ARBA" id="ARBA00022692"/>
    </source>
</evidence>
<dbReference type="AlphaFoldDB" id="A0AA36J512"/>
<evidence type="ECO:0000313" key="8">
    <source>
        <dbReference type="EMBL" id="CAJ1399224.1"/>
    </source>
</evidence>
<evidence type="ECO:0000256" key="4">
    <source>
        <dbReference type="ARBA" id="ARBA00023136"/>
    </source>
</evidence>
<proteinExistence type="predicted"/>
<evidence type="ECO:0000256" key="6">
    <source>
        <dbReference type="SAM" id="Phobius"/>
    </source>
</evidence>
<dbReference type="Gene3D" id="1.10.287.70">
    <property type="match status" value="1"/>
</dbReference>
<accession>A0AA36J512</accession>
<name>A0AA36J512_9DINO</name>
<keyword evidence="2 6" id="KW-0812">Transmembrane</keyword>
<dbReference type="EMBL" id="CAUJNA010003328">
    <property type="protein sequence ID" value="CAJ1399224.1"/>
    <property type="molecule type" value="Genomic_DNA"/>
</dbReference>
<protein>
    <recommendedName>
        <fullName evidence="7">Ion transport domain-containing protein</fullName>
    </recommendedName>
</protein>
<dbReference type="GO" id="GO:0016020">
    <property type="term" value="C:membrane"/>
    <property type="evidence" value="ECO:0007669"/>
    <property type="project" value="UniProtKB-SubCell"/>
</dbReference>
<feature type="transmembrane region" description="Helical" evidence="6">
    <location>
        <begin position="134"/>
        <end position="153"/>
    </location>
</feature>